<keyword evidence="10 14" id="KW-0408">Iron</keyword>
<dbReference type="OrthoDB" id="9805202at2"/>
<feature type="binding site" description="covalent" evidence="13">
    <location>
        <position position="70"/>
    </location>
    <ligand>
        <name>heme c</name>
        <dbReference type="ChEBI" id="CHEBI:61717"/>
        <label>1</label>
    </ligand>
</feature>
<feature type="domain" description="Cytochrome c" evidence="16">
    <location>
        <begin position="48"/>
        <end position="149"/>
    </location>
</feature>
<dbReference type="EMBL" id="QEQK01000020">
    <property type="protein sequence ID" value="PWN54675.1"/>
    <property type="molecule type" value="Genomic_DNA"/>
</dbReference>
<comment type="subcellular location">
    <subcellularLocation>
        <location evidence="1">Periplasm</location>
    </subcellularLocation>
</comment>
<dbReference type="Pfam" id="PF03150">
    <property type="entry name" value="CCP_MauG"/>
    <property type="match status" value="1"/>
</dbReference>
<feature type="chain" id="PRO_5017037708" description="Methylamine utilization protein MauG" evidence="15">
    <location>
        <begin position="26"/>
        <end position="330"/>
    </location>
</feature>
<evidence type="ECO:0000256" key="12">
    <source>
        <dbReference type="ARBA" id="ARBA00073576"/>
    </source>
</evidence>
<dbReference type="SUPFAM" id="SSF46626">
    <property type="entry name" value="Cytochrome c"/>
    <property type="match status" value="2"/>
</dbReference>
<evidence type="ECO:0000256" key="11">
    <source>
        <dbReference type="ARBA" id="ARBA00058991"/>
    </source>
</evidence>
<protein>
    <recommendedName>
        <fullName evidence="12">Methylamine utilization protein MauG</fullName>
    </recommendedName>
</protein>
<dbReference type="GO" id="GO:0004130">
    <property type="term" value="F:cytochrome-c peroxidase activity"/>
    <property type="evidence" value="ECO:0007669"/>
    <property type="project" value="TreeGrafter"/>
</dbReference>
<keyword evidence="18" id="KW-1185">Reference proteome</keyword>
<evidence type="ECO:0000256" key="7">
    <source>
        <dbReference type="ARBA" id="ARBA00022764"/>
    </source>
</evidence>
<dbReference type="PANTHER" id="PTHR30600:SF10">
    <property type="entry name" value="BLL6722 PROTEIN"/>
    <property type="match status" value="1"/>
</dbReference>
<keyword evidence="4 13" id="KW-0349">Heme</keyword>
<evidence type="ECO:0000256" key="4">
    <source>
        <dbReference type="ARBA" id="ARBA00022617"/>
    </source>
</evidence>
<evidence type="ECO:0000256" key="13">
    <source>
        <dbReference type="PIRSR" id="PIRSR000294-1"/>
    </source>
</evidence>
<comment type="caution">
    <text evidence="17">The sequence shown here is derived from an EMBL/GenBank/DDBJ whole genome shotgun (WGS) entry which is preliminary data.</text>
</comment>
<evidence type="ECO:0000313" key="17">
    <source>
        <dbReference type="EMBL" id="PWN54675.1"/>
    </source>
</evidence>
<keyword evidence="8" id="KW-0249">Electron transport</keyword>
<evidence type="ECO:0000256" key="2">
    <source>
        <dbReference type="ARBA" id="ARBA00004856"/>
    </source>
</evidence>
<keyword evidence="9" id="KW-0560">Oxidoreductase</keyword>
<evidence type="ECO:0000256" key="5">
    <source>
        <dbReference type="ARBA" id="ARBA00022723"/>
    </source>
</evidence>
<dbReference type="FunFam" id="1.10.760.10:FF:000019">
    <property type="entry name" value="Di-heme cytochrome C peroxidase"/>
    <property type="match status" value="1"/>
</dbReference>
<dbReference type="GO" id="GO:0042597">
    <property type="term" value="C:periplasmic space"/>
    <property type="evidence" value="ECO:0007669"/>
    <property type="project" value="UniProtKB-SubCell"/>
</dbReference>
<evidence type="ECO:0000256" key="14">
    <source>
        <dbReference type="PIRSR" id="PIRSR000294-2"/>
    </source>
</evidence>
<evidence type="ECO:0000256" key="1">
    <source>
        <dbReference type="ARBA" id="ARBA00004418"/>
    </source>
</evidence>
<reference evidence="17 18" key="1">
    <citation type="submission" date="2018-05" db="EMBL/GenBank/DDBJ databases">
        <title>Abyssibacter profundi OUC007T gen. nov., sp. nov, a marine bacterium isolated from seawater of the Mariana Trench.</title>
        <authorList>
            <person name="Zhou S."/>
        </authorList>
    </citation>
    <scope>NUCLEOTIDE SEQUENCE [LARGE SCALE GENOMIC DNA]</scope>
    <source>
        <strain evidence="17 18">OUC007</strain>
    </source>
</reference>
<feature type="signal peptide" evidence="15">
    <location>
        <begin position="1"/>
        <end position="25"/>
    </location>
</feature>
<keyword evidence="7" id="KW-0574">Periplasm</keyword>
<accession>A0A383XPX1</accession>
<dbReference type="GO" id="GO:0020037">
    <property type="term" value="F:heme binding"/>
    <property type="evidence" value="ECO:0007669"/>
    <property type="project" value="InterPro"/>
</dbReference>
<evidence type="ECO:0000256" key="15">
    <source>
        <dbReference type="SAM" id="SignalP"/>
    </source>
</evidence>
<proteinExistence type="predicted"/>
<evidence type="ECO:0000256" key="8">
    <source>
        <dbReference type="ARBA" id="ARBA00022982"/>
    </source>
</evidence>
<dbReference type="InterPro" id="IPR009056">
    <property type="entry name" value="Cyt_c-like_dom"/>
</dbReference>
<sequence length="330" mass="36256">MILTNRLLRPLIATLLLIASGVVLATTPLGTPHPDDIWYPDDEPHSAREIELGKLLYFDTRLSHDQARSCASCHNPDLGFGDGMRRSPGIDGQPLGRNTPHIYNMAWNTVFFWDGRAATLEEQAIMPIQAAEEMNLPMAALVTRLQTVPYYREEFSAVYGSSAIDEAQIGRALAAFMRTVVADNSPFDRYLQGEQTAMSPEAVRGLALFEGKARCHLCHDGPNLTDESFHSLGIDDEDLGRGGVIGVESLNHAFKTPGLRNATLTYPYMHDGSLPDLEAVIRFYNRGGGDAAHKSNLMQPLNLTESEIVDLIAFLGALESPVRVTRPTLP</sequence>
<comment type="PTM">
    <text evidence="13">Binds 2 heme groups per subunit.</text>
</comment>
<evidence type="ECO:0000256" key="3">
    <source>
        <dbReference type="ARBA" id="ARBA00022448"/>
    </source>
</evidence>
<keyword evidence="5 14" id="KW-0479">Metal-binding</keyword>
<dbReference type="PIRSF" id="PIRSF000294">
    <property type="entry name" value="Cytochrome-c_peroxidase"/>
    <property type="match status" value="1"/>
</dbReference>
<feature type="binding site" description="axial binding residue" evidence="14">
    <location>
        <position position="74"/>
    </location>
    <ligand>
        <name>heme c</name>
        <dbReference type="ChEBI" id="CHEBI:61717"/>
        <label>1</label>
    </ligand>
    <ligandPart>
        <name>Fe</name>
        <dbReference type="ChEBI" id="CHEBI:18248"/>
    </ligandPart>
</feature>
<feature type="binding site" description="covalent" evidence="13">
    <location>
        <position position="218"/>
    </location>
    <ligand>
        <name>heme c</name>
        <dbReference type="ChEBI" id="CHEBI:61717"/>
        <label>2</label>
    </ligand>
</feature>
<dbReference type="AlphaFoldDB" id="A0A383XPX1"/>
<dbReference type="InterPro" id="IPR026259">
    <property type="entry name" value="MauG/Cytc_peroxidase"/>
</dbReference>
<dbReference type="PANTHER" id="PTHR30600">
    <property type="entry name" value="CYTOCHROME C PEROXIDASE-RELATED"/>
    <property type="match status" value="1"/>
</dbReference>
<evidence type="ECO:0000256" key="10">
    <source>
        <dbReference type="ARBA" id="ARBA00023004"/>
    </source>
</evidence>
<evidence type="ECO:0000259" key="16">
    <source>
        <dbReference type="PROSITE" id="PS51007"/>
    </source>
</evidence>
<feature type="binding site" description="covalent" evidence="13">
    <location>
        <position position="73"/>
    </location>
    <ligand>
        <name>heme c</name>
        <dbReference type="ChEBI" id="CHEBI:61717"/>
        <label>1</label>
    </ligand>
</feature>
<dbReference type="PROSITE" id="PS51007">
    <property type="entry name" value="CYTC"/>
    <property type="match status" value="2"/>
</dbReference>
<dbReference type="InterPro" id="IPR004852">
    <property type="entry name" value="Di-haem_cyt_c_peroxidsae"/>
</dbReference>
<keyword evidence="6 15" id="KW-0732">Signal</keyword>
<name>A0A383XPX1_9GAMM</name>
<feature type="domain" description="Cytochrome c" evidence="16">
    <location>
        <begin position="200"/>
        <end position="319"/>
    </location>
</feature>
<dbReference type="Proteomes" id="UP000251800">
    <property type="component" value="Unassembled WGS sequence"/>
</dbReference>
<evidence type="ECO:0000256" key="6">
    <source>
        <dbReference type="ARBA" id="ARBA00022729"/>
    </source>
</evidence>
<dbReference type="RefSeq" id="WP_109721596.1">
    <property type="nucleotide sequence ID" value="NZ_QEQK01000020.1"/>
</dbReference>
<dbReference type="Gene3D" id="1.10.760.10">
    <property type="entry name" value="Cytochrome c-like domain"/>
    <property type="match status" value="2"/>
</dbReference>
<feature type="binding site" description="axial binding residue" evidence="14">
    <location>
        <position position="219"/>
    </location>
    <ligand>
        <name>heme c</name>
        <dbReference type="ChEBI" id="CHEBI:61717"/>
        <label>2</label>
    </ligand>
    <ligandPart>
        <name>Fe</name>
        <dbReference type="ChEBI" id="CHEBI:18248"/>
    </ligandPart>
</feature>
<organism evidence="17 18">
    <name type="scientific">Abyssibacter profundi</name>
    <dbReference type="NCBI Taxonomy" id="2182787"/>
    <lineage>
        <taxon>Bacteria</taxon>
        <taxon>Pseudomonadati</taxon>
        <taxon>Pseudomonadota</taxon>
        <taxon>Gammaproteobacteria</taxon>
        <taxon>Chromatiales</taxon>
        <taxon>Oceanococcaceae</taxon>
        <taxon>Abyssibacter</taxon>
    </lineage>
</organism>
<gene>
    <name evidence="17" type="ORF">DEH80_16345</name>
</gene>
<comment type="cofactor">
    <cofactor evidence="13">
        <name>heme</name>
        <dbReference type="ChEBI" id="CHEBI:30413"/>
    </cofactor>
    <text evidence="13">Binds 2 heme groups.</text>
</comment>
<feature type="binding site" description="covalent" evidence="13">
    <location>
        <position position="215"/>
    </location>
    <ligand>
        <name>heme c</name>
        <dbReference type="ChEBI" id="CHEBI:61717"/>
        <label>2</label>
    </ligand>
</feature>
<keyword evidence="3" id="KW-0813">Transport</keyword>
<dbReference type="InterPro" id="IPR051395">
    <property type="entry name" value="Cytochrome_c_Peroxidase/MauG"/>
</dbReference>
<dbReference type="GO" id="GO:0009055">
    <property type="term" value="F:electron transfer activity"/>
    <property type="evidence" value="ECO:0007669"/>
    <property type="project" value="InterPro"/>
</dbReference>
<evidence type="ECO:0000256" key="9">
    <source>
        <dbReference type="ARBA" id="ARBA00023002"/>
    </source>
</evidence>
<dbReference type="GO" id="GO:0046872">
    <property type="term" value="F:metal ion binding"/>
    <property type="evidence" value="ECO:0007669"/>
    <property type="project" value="UniProtKB-KW"/>
</dbReference>
<comment type="function">
    <text evidence="11">Involved in methylamine metabolism. Essential for the maturation of the beta subunit of MADH, presumably via a step in the biosynthesis of tryptophan tryptophylquinone (TTQ), the cofactor of MADH.</text>
</comment>
<comment type="pathway">
    <text evidence="2">One-carbon metabolism; methylamine degradation.</text>
</comment>
<evidence type="ECO:0000313" key="18">
    <source>
        <dbReference type="Proteomes" id="UP000251800"/>
    </source>
</evidence>
<dbReference type="InterPro" id="IPR036909">
    <property type="entry name" value="Cyt_c-like_dom_sf"/>
</dbReference>